<evidence type="ECO:0000313" key="3">
    <source>
        <dbReference type="Proteomes" id="UP000756921"/>
    </source>
</evidence>
<gene>
    <name evidence="2" type="ORF">PMIN01_02321</name>
</gene>
<evidence type="ECO:0000256" key="1">
    <source>
        <dbReference type="SAM" id="MobiDB-lite"/>
    </source>
</evidence>
<dbReference type="AlphaFoldDB" id="A0A9P6KUT1"/>
<name>A0A9P6KUT1_9PLEO</name>
<dbReference type="Proteomes" id="UP000756921">
    <property type="component" value="Unassembled WGS sequence"/>
</dbReference>
<dbReference type="EMBL" id="WJXW01000002">
    <property type="protein sequence ID" value="KAF9739687.1"/>
    <property type="molecule type" value="Genomic_DNA"/>
</dbReference>
<keyword evidence="3" id="KW-1185">Reference proteome</keyword>
<evidence type="ECO:0000313" key="2">
    <source>
        <dbReference type="EMBL" id="KAF9739687.1"/>
    </source>
</evidence>
<reference evidence="2" key="1">
    <citation type="journal article" date="2020" name="Mol. Plant Microbe Interact.">
        <title>Genome Sequence of the Biocontrol Agent Coniothyrium minitans strain Conio (IMI 134523).</title>
        <authorList>
            <person name="Patel D."/>
            <person name="Shittu T.A."/>
            <person name="Baroncelli R."/>
            <person name="Muthumeenakshi S."/>
            <person name="Osborne T.H."/>
            <person name="Janganan T.K."/>
            <person name="Sreenivasaprasad S."/>
        </authorList>
    </citation>
    <scope>NUCLEOTIDE SEQUENCE</scope>
    <source>
        <strain evidence="2">Conio</strain>
    </source>
</reference>
<accession>A0A9P6KUT1</accession>
<feature type="compositionally biased region" description="Polar residues" evidence="1">
    <location>
        <begin position="133"/>
        <end position="146"/>
    </location>
</feature>
<comment type="caution">
    <text evidence="2">The sequence shown here is derived from an EMBL/GenBank/DDBJ whole genome shotgun (WGS) entry which is preliminary data.</text>
</comment>
<organism evidence="2 3">
    <name type="scientific">Paraphaeosphaeria minitans</name>
    <dbReference type="NCBI Taxonomy" id="565426"/>
    <lineage>
        <taxon>Eukaryota</taxon>
        <taxon>Fungi</taxon>
        <taxon>Dikarya</taxon>
        <taxon>Ascomycota</taxon>
        <taxon>Pezizomycotina</taxon>
        <taxon>Dothideomycetes</taxon>
        <taxon>Pleosporomycetidae</taxon>
        <taxon>Pleosporales</taxon>
        <taxon>Massarineae</taxon>
        <taxon>Didymosphaeriaceae</taxon>
        <taxon>Paraphaeosphaeria</taxon>
    </lineage>
</organism>
<sequence>MLAFLIRVAPLTDTVPTNALPLTRARHEGEKSAPNAQQRLDTVVPSCSPMPFPASLPVVTAKWIWGRYECALARLLRRYSPAKQSSAAPSNLAPGPPFLAKDSCLWRPDSRLWVPQILCQGGGFNILKRSRDSATPTTPKSNAKQANTDEESMAKCVPSHRTEPQLTSLS</sequence>
<protein>
    <submittedName>
        <fullName evidence="2">Uncharacterized protein</fullName>
    </submittedName>
</protein>
<feature type="region of interest" description="Disordered" evidence="1">
    <location>
        <begin position="128"/>
        <end position="170"/>
    </location>
</feature>
<proteinExistence type="predicted"/>